<accession>A0A0E9X8I2</accession>
<proteinExistence type="predicted"/>
<name>A0A0E9X8I2_ANGAN</name>
<evidence type="ECO:0000313" key="2">
    <source>
        <dbReference type="EMBL" id="JAH99057.1"/>
    </source>
</evidence>
<feature type="region of interest" description="Disordered" evidence="1">
    <location>
        <begin position="1"/>
        <end position="40"/>
    </location>
</feature>
<evidence type="ECO:0000256" key="1">
    <source>
        <dbReference type="SAM" id="MobiDB-lite"/>
    </source>
</evidence>
<reference evidence="2" key="2">
    <citation type="journal article" date="2015" name="Fish Shellfish Immunol.">
        <title>Early steps in the European eel (Anguilla anguilla)-Vibrio vulnificus interaction in the gills: Role of the RtxA13 toxin.</title>
        <authorList>
            <person name="Callol A."/>
            <person name="Pajuelo D."/>
            <person name="Ebbesson L."/>
            <person name="Teles M."/>
            <person name="MacKenzie S."/>
            <person name="Amaro C."/>
        </authorList>
    </citation>
    <scope>NUCLEOTIDE SEQUENCE</scope>
</reference>
<dbReference type="EMBL" id="GBXM01009520">
    <property type="protein sequence ID" value="JAH99057.1"/>
    <property type="molecule type" value="Transcribed_RNA"/>
</dbReference>
<feature type="compositionally biased region" description="Basic residues" evidence="1">
    <location>
        <begin position="65"/>
        <end position="81"/>
    </location>
</feature>
<feature type="region of interest" description="Disordered" evidence="1">
    <location>
        <begin position="56"/>
        <end position="81"/>
    </location>
</feature>
<reference evidence="2" key="1">
    <citation type="submission" date="2014-11" db="EMBL/GenBank/DDBJ databases">
        <authorList>
            <person name="Amaro Gonzalez C."/>
        </authorList>
    </citation>
    <scope>NUCLEOTIDE SEQUENCE</scope>
</reference>
<feature type="compositionally biased region" description="Low complexity" evidence="1">
    <location>
        <begin position="31"/>
        <end position="40"/>
    </location>
</feature>
<dbReference type="AlphaFoldDB" id="A0A0E9X8I2"/>
<protein>
    <submittedName>
        <fullName evidence="2">Uncharacterized protein</fullName>
    </submittedName>
</protein>
<sequence length="81" mass="9393">MTREAKQVNAYAKPFKVCPGVGRHSSNRSDPTSQPSTSQSSYWFNKTVHLFLQNSKRLTPPPTYRHTHTHKKPKTIHNYKK</sequence>
<organism evidence="2">
    <name type="scientific">Anguilla anguilla</name>
    <name type="common">European freshwater eel</name>
    <name type="synonym">Muraena anguilla</name>
    <dbReference type="NCBI Taxonomy" id="7936"/>
    <lineage>
        <taxon>Eukaryota</taxon>
        <taxon>Metazoa</taxon>
        <taxon>Chordata</taxon>
        <taxon>Craniata</taxon>
        <taxon>Vertebrata</taxon>
        <taxon>Euteleostomi</taxon>
        <taxon>Actinopterygii</taxon>
        <taxon>Neopterygii</taxon>
        <taxon>Teleostei</taxon>
        <taxon>Anguilliformes</taxon>
        <taxon>Anguillidae</taxon>
        <taxon>Anguilla</taxon>
    </lineage>
</organism>